<keyword evidence="2" id="KW-1185">Reference proteome</keyword>
<protein>
    <submittedName>
        <fullName evidence="1">Uncharacterized protein</fullName>
    </submittedName>
</protein>
<name>A0A328DNI8_9ASTE</name>
<reference evidence="1 2" key="1">
    <citation type="submission" date="2018-06" db="EMBL/GenBank/DDBJ databases">
        <title>The Genome of Cuscuta australis (Dodder) Provides Insight into the Evolution of Plant Parasitism.</title>
        <authorList>
            <person name="Liu H."/>
        </authorList>
    </citation>
    <scope>NUCLEOTIDE SEQUENCE [LARGE SCALE GENOMIC DNA]</scope>
    <source>
        <strain evidence="2">cv. Yunnan</strain>
        <tissue evidence="1">Vines</tissue>
    </source>
</reference>
<comment type="caution">
    <text evidence="1">The sequence shown here is derived from an EMBL/GenBank/DDBJ whole genome shotgun (WGS) entry which is preliminary data.</text>
</comment>
<proteinExistence type="predicted"/>
<organism evidence="1 2">
    <name type="scientific">Cuscuta australis</name>
    <dbReference type="NCBI Taxonomy" id="267555"/>
    <lineage>
        <taxon>Eukaryota</taxon>
        <taxon>Viridiplantae</taxon>
        <taxon>Streptophyta</taxon>
        <taxon>Embryophyta</taxon>
        <taxon>Tracheophyta</taxon>
        <taxon>Spermatophyta</taxon>
        <taxon>Magnoliopsida</taxon>
        <taxon>eudicotyledons</taxon>
        <taxon>Gunneridae</taxon>
        <taxon>Pentapetalae</taxon>
        <taxon>asterids</taxon>
        <taxon>lamiids</taxon>
        <taxon>Solanales</taxon>
        <taxon>Convolvulaceae</taxon>
        <taxon>Cuscuteae</taxon>
        <taxon>Cuscuta</taxon>
        <taxon>Cuscuta subgen. Grammica</taxon>
        <taxon>Cuscuta sect. Cleistogrammica</taxon>
    </lineage>
</organism>
<sequence>MGYVGLKSLGIGLPFQSAAGRWGWDRYYHTNIWSRSITHHLLDVKNTLDDWVQFRKEVPAGDLAHAS</sequence>
<dbReference type="EMBL" id="NQVE01000116">
    <property type="protein sequence ID" value="RAL47174.1"/>
    <property type="molecule type" value="Genomic_DNA"/>
</dbReference>
<evidence type="ECO:0000313" key="2">
    <source>
        <dbReference type="Proteomes" id="UP000249390"/>
    </source>
</evidence>
<dbReference type="Proteomes" id="UP000249390">
    <property type="component" value="Unassembled WGS sequence"/>
</dbReference>
<gene>
    <name evidence="1" type="ORF">DM860_016989</name>
</gene>
<accession>A0A328DNI8</accession>
<dbReference type="AlphaFoldDB" id="A0A328DNI8"/>
<evidence type="ECO:0000313" key="1">
    <source>
        <dbReference type="EMBL" id="RAL47174.1"/>
    </source>
</evidence>